<proteinExistence type="predicted"/>
<dbReference type="InterPro" id="IPR035986">
    <property type="entry name" value="PKD_dom_sf"/>
</dbReference>
<organism evidence="3 4">
    <name type="scientific">Flaviaesturariibacter aridisoli</name>
    <dbReference type="NCBI Taxonomy" id="2545761"/>
    <lineage>
        <taxon>Bacteria</taxon>
        <taxon>Pseudomonadati</taxon>
        <taxon>Bacteroidota</taxon>
        <taxon>Chitinophagia</taxon>
        <taxon>Chitinophagales</taxon>
        <taxon>Chitinophagaceae</taxon>
        <taxon>Flaviaestuariibacter</taxon>
    </lineage>
</organism>
<accession>A0A4R4DYZ7</accession>
<feature type="region of interest" description="Disordered" evidence="1">
    <location>
        <begin position="1"/>
        <end position="27"/>
    </location>
</feature>
<gene>
    <name evidence="3" type="ORF">E0486_12340</name>
</gene>
<comment type="caution">
    <text evidence="3">The sequence shown here is derived from an EMBL/GenBank/DDBJ whole genome shotgun (WGS) entry which is preliminary data.</text>
</comment>
<evidence type="ECO:0000259" key="2">
    <source>
        <dbReference type="SMART" id="SM00089"/>
    </source>
</evidence>
<keyword evidence="4" id="KW-1185">Reference proteome</keyword>
<dbReference type="EMBL" id="SKFH01000021">
    <property type="protein sequence ID" value="TCZ69557.1"/>
    <property type="molecule type" value="Genomic_DNA"/>
</dbReference>
<dbReference type="OrthoDB" id="9792152at2"/>
<dbReference type="InterPro" id="IPR047569">
    <property type="entry name" value="CBM56"/>
</dbReference>
<evidence type="ECO:0000256" key="1">
    <source>
        <dbReference type="SAM" id="MobiDB-lite"/>
    </source>
</evidence>
<sequence>MRQRIALPGTIPCAQKPPISGGRTSSPKARFGRRLLGLFATLLVAGAVQAQTNYFSKGSATSFSDPASWGTNADGSGTAPASVSSADNFTISNSTAMVLDASASVRQLTISSGSLTVSSNTLTVSHATGNNSTLAISGGTLNLSSGSILVNGNFAMSSGALNQSGGSIVLDGNDNNTAASSVPVSTHLFAISGGTPNCTAGSITIVDPPINTTAQGSARAVSIGLAASNNYFSGTHTFILGDGVSTTPGNTDGFVVENFASSRAPIQNLTVNGGSATGRWGAPSYGSSSSWGTYIKGTLTINSGSEFRIVQLASASSGNELMIGSIVNNGTFTTGRSATSPTVSIGGLTSLSGYTPSGASSISGTGVYRNLTTGATAAFNNLTFNNPNGINFAAGSLALGALTGHVSGTLTFTSGMVNLGGQTFVLGTSPSSVGTLSYAAGGFNNGTFKRFLTTTTLGASYSTSTPTFPFVNSLGQARHVYLFRSATLGAAGSMSASFTEVAGLSPASITDGAYVIDNRSNTSWSFGSGDGLSAGSATFTIGLAGEGLMPLAAVPGSAPRIVQSASALGNHQAATGTIPAPIAARTGFALASLTGNAHYYGINANDIAIYTVQSGNWEDGSTWNTGTVPTSTNAVQIMAGHTVTVNGTAAAVASMLINNTAIVNVTGSSLTLSAPAASGAVVTTLAGGQLNINGGSVNIGTLAAATRYAGYQNNGTLTIASGNLNIYGYLINASGATFTQSGGSISVDQNAGGVVANSYTAGAGLQFLNNATNITISGGSITIVDPNANTSATAAFLYSGTGTVYAANSHTFKVGDGASTDAGGNVAGFRITPGTAFVFGNLVIDALAGGTNRSVSTTTTTYVRNDLTVTSGELSASSTLGVGGNIVNNGMLTVTGTLSFVSHSGGSPVAGTNAQSIGGTGTFRNNATTTTASVASLTFNNSNAGGVTLNVPLSVSGTLTLTSGIVNTTSSNLLTLGTATAGGTLSGTPSATAMVKGPFARTIAASQTNTSTSYVFPVGKSGYNNLDIVGPQTSASGAVTIQAEVFDGNAGGTAGNTFTSLSTSRYWQVQVLNGASNLTGTFVRLNDTRGANTGIASSSTQSGVYNLAGGGQTVQTANSITTVAPAIPGSSLAGFYLMGITAPPVVSVPVAVMGGGDRCAGSVPRNVSVTVTPAAGAITSVVITYAVNGGTAQTVAMTNAGGNNWTGTIPSVTPSNGIVSWSVTATDANGLVVTQTGSTYFDNPLLGYAVSVAANPSTICLGASSTLTASTSFSSGRPAVFGAGATTSSSGAATPFYHFYGGTKSQYIILASELQAKGITATNLASLAFDITSVGTATMKDFSISLGNTSATAAVSNAAITSGLTMVYSNAAQALTTGVNTYNFSTPFHWDGTSNIVVSVVFNNNNTGGSSTTVKSDVMSFTASMDIMGDNITNTATLIGATTDAQTGGSATTNGTSSNRPRMTFTYAAPLGSVLFAASGFADYSNGNTLTVTPTATTAYQVMGFELADMGGCSTALSAASATVTVNPLPDAPSASGSSQCGAAVPTASVTSNNSGFATHTFKWYDAASGGNLLQNSTSATYSTAIGSTTTFYVAEVNPTTGCESDRTPVTVTVTSADLINASRDVTDVCPGTTVTLSAAQAGSNQNYTYTWTASPANGSGITGSVTGQSVQIHPTLSGVYTYTVTGIDGTCSALSTVSVTIAASPAAPQITASASTVCAGSAVTLTPNVADFRETMENFPLTGYTVAGGTATQNTTYHAQGASSVLFTGGSNANASLSGTSNMDLTFFNAAQLTFQHIAAMEGPTTTYDKGFVEYSSDGGSTWVPFPASSYAGSGTLVGTDVSFSTKSYADWISVFTSADSLPNNGLWKTETINIPAAALTSQFRIRFRYTSDGSVNYYGWLIDNVRIVAGPAVASYNWSTGATSTVATPSITVNPLTTTTYTVSGTNVNGCTGPNGSITITVNPLPSAPTATGSTQCGTQVPTAAVTSTSGLATPSFKWYDAATGGTLLQSSTSATFTSTVAATTTFYVAELNSSTGCEGERTPVTITVVQPNAVTASGNASICLGLGANLSVSQTGTENTYTYSWSASPATGSGITGSVPGATPSVVPTAAGTYTYTVTATDGGCITTSSFQVTVKAPAPVPSVTASVTTSCSGAPVVLTPQQAGFADAFEASSFNGGELTHFTVAGSGAAATRSTLYFAEGTSSVRFAVTANDASATMASSSNIDMSGMSSAQLVFSHQALMEGPGTSYDFGFVDYSSDGGATWTPFPTTSYSGSATLMNGVVSFSTKSYADWISAFSSSSALPSNTLWKTETLNIPSSALSSQFRIRFRYTTDGSTTYYGWMIDNVRIGGGPTVTNYLWSTGESTTAASSALTVNPTSTTTYYVQAGDASGCYSGLSAGVTVNVNPLPSAPTASGSTQCGTQVPTASVASNNSGFATHTFKWYDAASGGNLLQNSPSATYASTVASTTTLYVAEVNTTTGCESDRTPVTITVNQPDAVTASANGPICLGASINLSAIHSGSVNNYTYAWTAAPATSSGITGPQTGITATVTPTATGTFAYTITATDAGAGCATTSTVNVTVNANPTVTSVTSNTNSVCPNGSLTLTATSVAVAAGTVTVGEGTLTSASSQSPFYHLWGGQKHQSLFTAAELQAAGLRAGNITGLQLDMVAGGTTYNGFALSIGSTSQTALTTTMVTGLSTVYSAASYTTTANSLNTINFSTPFNWDGTSNLVVQMCWSNNNGGGTSSTVRYDNTSFVSVAYIRLDNQTPAAICSNNTGSGTFSARPKMNFFGQASGDITGNYNWIWTPGNLSGAVVNAIAPSTAGTVTYTATATNATTGCTASGTVNVAVGAPILIATSSTPAAICAGASASITANVTGGGAPYTYSWKDAGNTVLGTTQTLSVAPTATAVYTVTVTDFCGTQASQTVTVTVNALPTASISPAGPTSVCATSQTLTASTPAASPTYQWQLNGTNVASNGTSVSYNAVASGNYTVKVTDGTTGCTGTSAAATVNLLAFPSSIAVTPSSATTICLGSSQTLTATATLQNNTTPNVAVLSENFNGSGPYNFSVVNGTMTNNISAWKVRTAPYSYDTDLTNVSIDGTNFILANSDEAGSGSTTQTRLVSNSFSTVGYTAVEVSFKHFARSGGTMVVEYSTDGSTWTALTNGTFSSGTTGGGTNPPTITSSALSLPAAALNKPGVRVRFRYDAGWNWYWGVDDIQIKGASMGYYSWSAAATAGVPTAAQSAAASNNSISVTPTAAGSYTYTVTASVPGNACTNTSTITLNVLTPSAAPATLNASVSSATCAGSNVILTQTGGSLGDGAHWQWYKDAAFTQTVGGPLTSANAQITVNPAATTTYYLRSEGGSAPCAANVSGAASVTITVRTPLSAQIAAANPVQCETGVAATLNISNGPANGTVTVTTNGANPQTVTLDGSGSATFTTAPLMANSTFAITSVSDGTCTTTINTSATVFVGSLIANPINNQSVCATSTVGPIAFTGNFPAGTQYAWTATNGTAIGMAANSGTGTGLPAFTAVNAGSSNVYTDISVTPIIEAQGCKVRPMVFRIFVKPAPSVNAIASQTVCAGTPTTAVAFTSPVANATFLWTNSNTAIGLAAAGGGTGIAPFTAQNNTASNSISGTLTVTPVAEGCSGASTTFTITVNRSVAAIAYSGSPYCQGGTVNPVISGTRGGTFASTAGLTINATTGQINLGQSQPGTYTITYTAPAAAGACGGAASTQISIKPQATVNTIGNQVYCNGMVTAPVAFSGTAQNFSWTNDNPGIGLAASGTGTSLPSFTTVNGGPGTQYAYVKVTPLGDAATCNGKLVAFRIAVNFCPPVTQAGGTNGGDDNARMAAQVVVGPNPTTNRITVNYSGTENGPFTVQLLSQQGQVITRPATFSGTTFTIDLTGITPGSYVLRLVNTRTGASVQKQIIKL</sequence>
<dbReference type="NCBIfam" id="TIGR04183">
    <property type="entry name" value="Por_Secre_tail"/>
    <property type="match status" value="1"/>
</dbReference>
<dbReference type="Pfam" id="PF21471">
    <property type="entry name" value="Reelin_subrepeat-B"/>
    <property type="match status" value="1"/>
</dbReference>
<feature type="domain" description="PKD/Chitinase" evidence="2">
    <location>
        <begin position="3580"/>
        <end position="3668"/>
    </location>
</feature>
<reference evidence="3 4" key="1">
    <citation type="submission" date="2019-03" db="EMBL/GenBank/DDBJ databases">
        <authorList>
            <person name="Kim M.K.M."/>
        </authorList>
    </citation>
    <scope>NUCLEOTIDE SEQUENCE [LARGE SCALE GENOMIC DNA]</scope>
    <source>
        <strain evidence="3 4">17J68-15</strain>
    </source>
</reference>
<feature type="domain" description="PKD/Chitinase" evidence="2">
    <location>
        <begin position="1619"/>
        <end position="1705"/>
    </location>
</feature>
<feature type="domain" description="PKD/Chitinase" evidence="2">
    <location>
        <begin position="2499"/>
        <end position="2587"/>
    </location>
</feature>
<dbReference type="Pfam" id="PF22184">
    <property type="entry name" value="CBM_56"/>
    <property type="match status" value="1"/>
</dbReference>
<evidence type="ECO:0000313" key="4">
    <source>
        <dbReference type="Proteomes" id="UP000295164"/>
    </source>
</evidence>
<feature type="domain" description="PKD/Chitinase" evidence="2">
    <location>
        <begin position="2863"/>
        <end position="2940"/>
    </location>
</feature>
<dbReference type="Proteomes" id="UP000295164">
    <property type="component" value="Unassembled WGS sequence"/>
</dbReference>
<dbReference type="InterPro" id="IPR044023">
    <property type="entry name" value="Ig_7"/>
</dbReference>
<dbReference type="SMART" id="SM00089">
    <property type="entry name" value="PKD"/>
    <property type="match status" value="5"/>
</dbReference>
<dbReference type="GO" id="GO:0030246">
    <property type="term" value="F:carbohydrate binding"/>
    <property type="evidence" value="ECO:0007669"/>
    <property type="project" value="InterPro"/>
</dbReference>
<dbReference type="InterPro" id="IPR013783">
    <property type="entry name" value="Ig-like_fold"/>
</dbReference>
<dbReference type="Gene3D" id="2.60.40.10">
    <property type="entry name" value="Immunoglobulins"/>
    <property type="match status" value="4"/>
</dbReference>
<dbReference type="InterPro" id="IPR026444">
    <property type="entry name" value="Secre_tail"/>
</dbReference>
<dbReference type="Pfam" id="PF18962">
    <property type="entry name" value="Por_Secre_tail"/>
    <property type="match status" value="1"/>
</dbReference>
<dbReference type="Pfam" id="PF19081">
    <property type="entry name" value="Ig_7"/>
    <property type="match status" value="3"/>
</dbReference>
<name>A0A4R4DYZ7_9BACT</name>
<feature type="domain" description="PKD/Chitinase" evidence="2">
    <location>
        <begin position="2058"/>
        <end position="2141"/>
    </location>
</feature>
<dbReference type="InterPro" id="IPR049419">
    <property type="entry name" value="Reelin_subrepeat-B"/>
</dbReference>
<dbReference type="SUPFAM" id="SSF49299">
    <property type="entry name" value="PKD domain"/>
    <property type="match status" value="2"/>
</dbReference>
<protein>
    <submittedName>
        <fullName evidence="3">T9SS type A sorting domain-containing protein</fullName>
    </submittedName>
</protein>
<dbReference type="InterPro" id="IPR022409">
    <property type="entry name" value="PKD/Chitinase_dom"/>
</dbReference>
<dbReference type="Gene3D" id="2.60.120.260">
    <property type="entry name" value="Galactose-binding domain-like"/>
    <property type="match status" value="3"/>
</dbReference>
<evidence type="ECO:0000313" key="3">
    <source>
        <dbReference type="EMBL" id="TCZ69557.1"/>
    </source>
</evidence>